<evidence type="ECO:0000256" key="1">
    <source>
        <dbReference type="SAM" id="MobiDB-lite"/>
    </source>
</evidence>
<feature type="non-terminal residue" evidence="2">
    <location>
        <position position="1"/>
    </location>
</feature>
<protein>
    <submittedName>
        <fullName evidence="2">Uncharacterized protein</fullName>
    </submittedName>
</protein>
<keyword evidence="3" id="KW-1185">Reference proteome</keyword>
<organism evidence="2 3">
    <name type="scientific">Stylosanthes scabra</name>
    <dbReference type="NCBI Taxonomy" id="79078"/>
    <lineage>
        <taxon>Eukaryota</taxon>
        <taxon>Viridiplantae</taxon>
        <taxon>Streptophyta</taxon>
        <taxon>Embryophyta</taxon>
        <taxon>Tracheophyta</taxon>
        <taxon>Spermatophyta</taxon>
        <taxon>Magnoliopsida</taxon>
        <taxon>eudicotyledons</taxon>
        <taxon>Gunneridae</taxon>
        <taxon>Pentapetalae</taxon>
        <taxon>rosids</taxon>
        <taxon>fabids</taxon>
        <taxon>Fabales</taxon>
        <taxon>Fabaceae</taxon>
        <taxon>Papilionoideae</taxon>
        <taxon>50 kb inversion clade</taxon>
        <taxon>dalbergioids sensu lato</taxon>
        <taxon>Dalbergieae</taxon>
        <taxon>Pterocarpus clade</taxon>
        <taxon>Stylosanthes</taxon>
    </lineage>
</organism>
<reference evidence="2 3" key="1">
    <citation type="journal article" date="2023" name="Plants (Basel)">
        <title>Bridging the Gap: Combining Genomics and Transcriptomics Approaches to Understand Stylosanthes scabra, an Orphan Legume from the Brazilian Caatinga.</title>
        <authorList>
            <person name="Ferreira-Neto J.R.C."/>
            <person name="da Silva M.D."/>
            <person name="Binneck E."/>
            <person name="de Melo N.F."/>
            <person name="da Silva R.H."/>
            <person name="de Melo A.L.T.M."/>
            <person name="Pandolfi V."/>
            <person name="Bustamante F.O."/>
            <person name="Brasileiro-Vidal A.C."/>
            <person name="Benko-Iseppon A.M."/>
        </authorList>
    </citation>
    <scope>NUCLEOTIDE SEQUENCE [LARGE SCALE GENOMIC DNA]</scope>
    <source>
        <tissue evidence="2">Leaves</tissue>
    </source>
</reference>
<dbReference type="EMBL" id="JASCZI010032248">
    <property type="protein sequence ID" value="MED6128052.1"/>
    <property type="molecule type" value="Genomic_DNA"/>
</dbReference>
<proteinExistence type="predicted"/>
<name>A0ABU6RVQ4_9FABA</name>
<feature type="compositionally biased region" description="Acidic residues" evidence="1">
    <location>
        <begin position="67"/>
        <end position="77"/>
    </location>
</feature>
<gene>
    <name evidence="2" type="ORF">PIB30_093966</name>
</gene>
<evidence type="ECO:0000313" key="3">
    <source>
        <dbReference type="Proteomes" id="UP001341840"/>
    </source>
</evidence>
<comment type="caution">
    <text evidence="2">The sequence shown here is derived from an EMBL/GenBank/DDBJ whole genome shotgun (WGS) entry which is preliminary data.</text>
</comment>
<dbReference type="Proteomes" id="UP001341840">
    <property type="component" value="Unassembled WGS sequence"/>
</dbReference>
<sequence>AVKGIVGIFRGEAESVCVAARETVVVSRLRLLCLWTVAIEAEDSGMESKSDGCPEELGGFGDGFETSLEEGDVEGNGEETSLEREGSSGGSAGLGQEVAIEMGRRQHLVGR</sequence>
<evidence type="ECO:0000313" key="2">
    <source>
        <dbReference type="EMBL" id="MED6128052.1"/>
    </source>
</evidence>
<accession>A0ABU6RVQ4</accession>
<feature type="region of interest" description="Disordered" evidence="1">
    <location>
        <begin position="44"/>
        <end position="111"/>
    </location>
</feature>